<gene>
    <name evidence="3" type="ORF">MAR_038343</name>
</gene>
<keyword evidence="2" id="KW-0812">Transmembrane</keyword>
<keyword evidence="2" id="KW-0472">Membrane</keyword>
<protein>
    <submittedName>
        <fullName evidence="3">Uncharacterized protein</fullName>
    </submittedName>
</protein>
<feature type="transmembrane region" description="Helical" evidence="2">
    <location>
        <begin position="62"/>
        <end position="84"/>
    </location>
</feature>
<proteinExistence type="predicted"/>
<feature type="compositionally biased region" description="Polar residues" evidence="1">
    <location>
        <begin position="173"/>
        <end position="183"/>
    </location>
</feature>
<sequence>MHRTEISDECVPNKLDQTTKYTPTILVFQRNGGKSTSTETIEVISTKRVDVKGNSDELYKDILLPLSIIVGVVAVLSSLSAVMFKHRNGKKYYTQQTLRQLKKAANIVYGIGKSIMAGDPVQVTGDKPTIKTDLRSRQMEQHSYPVGSSQGIEITSCAQDATEEIPQEIEETSFSISRDQTFPSKDREIKDQSDSEKSLLLGHEKSPPLEKFANTTTVIIELLEENGSEEVSKHAATEREYQFDKVLK</sequence>
<accession>A0ABY7FTQ0</accession>
<evidence type="ECO:0000256" key="1">
    <source>
        <dbReference type="SAM" id="MobiDB-lite"/>
    </source>
</evidence>
<evidence type="ECO:0000313" key="3">
    <source>
        <dbReference type="EMBL" id="WAR24674.1"/>
    </source>
</evidence>
<keyword evidence="4" id="KW-1185">Reference proteome</keyword>
<name>A0ABY7FTQ0_MYAAR</name>
<evidence type="ECO:0000313" key="4">
    <source>
        <dbReference type="Proteomes" id="UP001164746"/>
    </source>
</evidence>
<evidence type="ECO:0000256" key="2">
    <source>
        <dbReference type="SAM" id="Phobius"/>
    </source>
</evidence>
<organism evidence="3 4">
    <name type="scientific">Mya arenaria</name>
    <name type="common">Soft-shell clam</name>
    <dbReference type="NCBI Taxonomy" id="6604"/>
    <lineage>
        <taxon>Eukaryota</taxon>
        <taxon>Metazoa</taxon>
        <taxon>Spiralia</taxon>
        <taxon>Lophotrochozoa</taxon>
        <taxon>Mollusca</taxon>
        <taxon>Bivalvia</taxon>
        <taxon>Autobranchia</taxon>
        <taxon>Heteroconchia</taxon>
        <taxon>Euheterodonta</taxon>
        <taxon>Imparidentia</taxon>
        <taxon>Neoheterodontei</taxon>
        <taxon>Myida</taxon>
        <taxon>Myoidea</taxon>
        <taxon>Myidae</taxon>
        <taxon>Mya</taxon>
    </lineage>
</organism>
<feature type="compositionally biased region" description="Basic and acidic residues" evidence="1">
    <location>
        <begin position="184"/>
        <end position="206"/>
    </location>
</feature>
<feature type="region of interest" description="Disordered" evidence="1">
    <location>
        <begin position="173"/>
        <end position="206"/>
    </location>
</feature>
<feature type="non-terminal residue" evidence="3">
    <location>
        <position position="1"/>
    </location>
</feature>
<dbReference type="EMBL" id="CP111024">
    <property type="protein sequence ID" value="WAR24674.1"/>
    <property type="molecule type" value="Genomic_DNA"/>
</dbReference>
<reference evidence="3" key="1">
    <citation type="submission" date="2022-11" db="EMBL/GenBank/DDBJ databases">
        <title>Centuries of genome instability and evolution in soft-shell clam transmissible cancer (bioRxiv).</title>
        <authorList>
            <person name="Hart S.F.M."/>
            <person name="Yonemitsu M.A."/>
            <person name="Giersch R.M."/>
            <person name="Beal B.F."/>
            <person name="Arriagada G."/>
            <person name="Davis B.W."/>
            <person name="Ostrander E.A."/>
            <person name="Goff S.P."/>
            <person name="Metzger M.J."/>
        </authorList>
    </citation>
    <scope>NUCLEOTIDE SEQUENCE</scope>
    <source>
        <strain evidence="3">MELC-2E11</strain>
        <tissue evidence="3">Siphon/mantle</tissue>
    </source>
</reference>
<dbReference type="Proteomes" id="UP001164746">
    <property type="component" value="Chromosome 13"/>
</dbReference>
<keyword evidence="2" id="KW-1133">Transmembrane helix</keyword>